<sequence length="72" mass="8033">MDIGMRADIHARIMQQAGKGNPFGGTDRQIMNAMVAGGWARWSRKAQGMIELTDRAEAYAAKEKRWLKGRVA</sequence>
<evidence type="ECO:0000313" key="1">
    <source>
        <dbReference type="EMBL" id="QQM29339.1"/>
    </source>
</evidence>
<protein>
    <submittedName>
        <fullName evidence="1">Uncharacterized protein</fullName>
    </submittedName>
</protein>
<reference evidence="1 2" key="1">
    <citation type="submission" date="2020-12" db="EMBL/GenBank/DDBJ databases">
        <authorList>
            <person name="Zheng R.K."/>
            <person name="Sun C.M."/>
        </authorList>
    </citation>
    <scope>NUCLEOTIDE SEQUENCE [LARGE SCALE GENOMIC DNA]</scope>
    <source>
        <strain evidence="1 2">ZRK001</strain>
    </source>
</reference>
<accession>A0A7T7HHQ4</accession>
<dbReference type="Proteomes" id="UP000596083">
    <property type="component" value="Chromosome"/>
</dbReference>
<dbReference type="AlphaFoldDB" id="A0A7T7HHQ4"/>
<gene>
    <name evidence="1" type="ORF">JET14_13500</name>
</gene>
<organism evidence="1 2">
    <name type="scientific">Martelella lutilitoris</name>
    <dbReference type="NCBI Taxonomy" id="2583532"/>
    <lineage>
        <taxon>Bacteria</taxon>
        <taxon>Pseudomonadati</taxon>
        <taxon>Pseudomonadota</taxon>
        <taxon>Alphaproteobacteria</taxon>
        <taxon>Hyphomicrobiales</taxon>
        <taxon>Aurantimonadaceae</taxon>
        <taxon>Martelella</taxon>
    </lineage>
</organism>
<proteinExistence type="predicted"/>
<dbReference type="RefSeq" id="WP_200334185.1">
    <property type="nucleotide sequence ID" value="NZ_CP066786.1"/>
</dbReference>
<dbReference type="EMBL" id="CP066786">
    <property type="protein sequence ID" value="QQM29339.1"/>
    <property type="molecule type" value="Genomic_DNA"/>
</dbReference>
<evidence type="ECO:0000313" key="2">
    <source>
        <dbReference type="Proteomes" id="UP000596083"/>
    </source>
</evidence>
<name>A0A7T7HHQ4_9HYPH</name>
<dbReference type="KEGG" id="mlut:JET14_13500"/>